<accession>A0ACB0F7F6</accession>
<reference evidence="1" key="1">
    <citation type="submission" date="2023-05" db="EMBL/GenBank/DDBJ databases">
        <authorList>
            <consortium name="ELIXIR-Norway"/>
        </authorList>
    </citation>
    <scope>NUCLEOTIDE SEQUENCE</scope>
</reference>
<gene>
    <name evidence="1" type="ORF">MRATA1EN3_LOCUS19822</name>
</gene>
<dbReference type="Proteomes" id="UP001162501">
    <property type="component" value="Chromosome 33"/>
</dbReference>
<evidence type="ECO:0000313" key="1">
    <source>
        <dbReference type="EMBL" id="CAI9708609.1"/>
    </source>
</evidence>
<name>A0ACB0F7F6_RANTA</name>
<evidence type="ECO:0000313" key="2">
    <source>
        <dbReference type="Proteomes" id="UP001162501"/>
    </source>
</evidence>
<protein>
    <submittedName>
        <fullName evidence="1">Uncharacterized protein</fullName>
    </submittedName>
</protein>
<sequence length="181" mass="19739">MPTKRIAGVPGLPVPMSVNVCVLRCPREIREMTDARGHRGEASGLSASQGFERYLVPCSVEVDFEQNSDSLAQLTSASGQEDRKACMTGQDEDMRCSWPWGLRSSSEVGSWWGRGPLLVRGQVSRTSDLRVWGPQGLRPESSHRSGETRARAEQFWTGVMRVGERAPGGTWPGPSSPAPNA</sequence>
<proteinExistence type="predicted"/>
<dbReference type="EMBL" id="OX596117">
    <property type="protein sequence ID" value="CAI9708609.1"/>
    <property type="molecule type" value="Genomic_DNA"/>
</dbReference>
<organism evidence="1 2">
    <name type="scientific">Rangifer tarandus platyrhynchus</name>
    <name type="common">Svalbard reindeer</name>
    <dbReference type="NCBI Taxonomy" id="3082113"/>
    <lineage>
        <taxon>Eukaryota</taxon>
        <taxon>Metazoa</taxon>
        <taxon>Chordata</taxon>
        <taxon>Craniata</taxon>
        <taxon>Vertebrata</taxon>
        <taxon>Euteleostomi</taxon>
        <taxon>Mammalia</taxon>
        <taxon>Eutheria</taxon>
        <taxon>Laurasiatheria</taxon>
        <taxon>Artiodactyla</taxon>
        <taxon>Ruminantia</taxon>
        <taxon>Pecora</taxon>
        <taxon>Cervidae</taxon>
        <taxon>Odocoileinae</taxon>
        <taxon>Rangifer</taxon>
    </lineage>
</organism>